<dbReference type="PRINTS" id="PR00404">
    <property type="entry name" value="MADSDOMAIN"/>
</dbReference>
<reference evidence="7 8" key="1">
    <citation type="submission" date="2020-09" db="EMBL/GenBank/DDBJ databases">
        <title>De no assembly of potato wild relative species, Solanum commersonii.</title>
        <authorList>
            <person name="Cho K."/>
        </authorList>
    </citation>
    <scope>NUCLEOTIDE SEQUENCE [LARGE SCALE GENOMIC DNA]</scope>
    <source>
        <strain evidence="7">LZ3.2</strain>
        <tissue evidence="7">Leaf</tissue>
    </source>
</reference>
<proteinExistence type="predicted"/>
<accession>A0A9J5X772</accession>
<dbReference type="InterPro" id="IPR002100">
    <property type="entry name" value="TF_MADSbox"/>
</dbReference>
<evidence type="ECO:0000259" key="6">
    <source>
        <dbReference type="PROSITE" id="PS50066"/>
    </source>
</evidence>
<evidence type="ECO:0000313" key="8">
    <source>
        <dbReference type="Proteomes" id="UP000824120"/>
    </source>
</evidence>
<keyword evidence="5" id="KW-0539">Nucleus</keyword>
<dbReference type="InterPro" id="IPR036879">
    <property type="entry name" value="TF_MADSbox_sf"/>
</dbReference>
<comment type="subcellular location">
    <subcellularLocation>
        <location evidence="1">Nucleus</location>
    </subcellularLocation>
</comment>
<evidence type="ECO:0000313" key="7">
    <source>
        <dbReference type="EMBL" id="KAG5584129.1"/>
    </source>
</evidence>
<keyword evidence="4" id="KW-0804">Transcription</keyword>
<dbReference type="Pfam" id="PF00319">
    <property type="entry name" value="SRF-TF"/>
    <property type="match status" value="1"/>
</dbReference>
<keyword evidence="8" id="KW-1185">Reference proteome</keyword>
<protein>
    <recommendedName>
        <fullName evidence="6">MADS-box domain-containing protein</fullName>
    </recommendedName>
</protein>
<dbReference type="SUPFAM" id="SSF55455">
    <property type="entry name" value="SRF-like"/>
    <property type="match status" value="1"/>
</dbReference>
<dbReference type="PANTHER" id="PTHR11945:SF535">
    <property type="entry name" value="AGAMOUS-LIKE MADS-BOX PROTEIN AGL29"/>
    <property type="match status" value="1"/>
</dbReference>
<evidence type="ECO:0000256" key="2">
    <source>
        <dbReference type="ARBA" id="ARBA00023015"/>
    </source>
</evidence>
<dbReference type="AlphaFoldDB" id="A0A9J5X772"/>
<dbReference type="GO" id="GO:0005634">
    <property type="term" value="C:nucleus"/>
    <property type="evidence" value="ECO:0007669"/>
    <property type="project" value="UniProtKB-SubCell"/>
</dbReference>
<evidence type="ECO:0000256" key="5">
    <source>
        <dbReference type="ARBA" id="ARBA00023242"/>
    </source>
</evidence>
<gene>
    <name evidence="7" type="ORF">H5410_044563</name>
</gene>
<evidence type="ECO:0000256" key="4">
    <source>
        <dbReference type="ARBA" id="ARBA00023163"/>
    </source>
</evidence>
<comment type="caution">
    <text evidence="7">The sequence shown here is derived from an EMBL/GenBank/DDBJ whole genome shotgun (WGS) entry which is preliminary data.</text>
</comment>
<dbReference type="Gene3D" id="3.40.1810.10">
    <property type="entry name" value="Transcription factor, MADS-box"/>
    <property type="match status" value="1"/>
</dbReference>
<name>A0A9J5X772_SOLCO</name>
<dbReference type="EMBL" id="JACXVP010000009">
    <property type="protein sequence ID" value="KAG5584129.1"/>
    <property type="molecule type" value="Genomic_DNA"/>
</dbReference>
<dbReference type="GO" id="GO:0000978">
    <property type="term" value="F:RNA polymerase II cis-regulatory region sequence-specific DNA binding"/>
    <property type="evidence" value="ECO:0007669"/>
    <property type="project" value="TreeGrafter"/>
</dbReference>
<feature type="domain" description="MADS-box" evidence="6">
    <location>
        <begin position="8"/>
        <end position="64"/>
    </location>
</feature>
<dbReference type="GO" id="GO:0000981">
    <property type="term" value="F:DNA-binding transcription factor activity, RNA polymerase II-specific"/>
    <property type="evidence" value="ECO:0007669"/>
    <property type="project" value="TreeGrafter"/>
</dbReference>
<dbReference type="PROSITE" id="PS50066">
    <property type="entry name" value="MADS_BOX_2"/>
    <property type="match status" value="1"/>
</dbReference>
<keyword evidence="2" id="KW-0805">Transcription regulation</keyword>
<sequence>MRDKRTRKGRQKIDMKLFESKEARTVTFSKRKKGLLKKATLTGANVGALLFSPSGKTYSCGSTSIEKIIDKFLELKLDNLQHDHADVGKSNVFEAFEDLRKEVQALEENEKQSPHSKYTVSQTYVGAVHGNQVVVGQR</sequence>
<dbReference type="PANTHER" id="PTHR11945">
    <property type="entry name" value="MADS BOX PROTEIN"/>
    <property type="match status" value="1"/>
</dbReference>
<keyword evidence="3" id="KW-0238">DNA-binding</keyword>
<dbReference type="GO" id="GO:0046983">
    <property type="term" value="F:protein dimerization activity"/>
    <property type="evidence" value="ECO:0007669"/>
    <property type="project" value="InterPro"/>
</dbReference>
<evidence type="ECO:0000256" key="1">
    <source>
        <dbReference type="ARBA" id="ARBA00004123"/>
    </source>
</evidence>
<organism evidence="7 8">
    <name type="scientific">Solanum commersonii</name>
    <name type="common">Commerson's wild potato</name>
    <name type="synonym">Commerson's nightshade</name>
    <dbReference type="NCBI Taxonomy" id="4109"/>
    <lineage>
        <taxon>Eukaryota</taxon>
        <taxon>Viridiplantae</taxon>
        <taxon>Streptophyta</taxon>
        <taxon>Embryophyta</taxon>
        <taxon>Tracheophyta</taxon>
        <taxon>Spermatophyta</taxon>
        <taxon>Magnoliopsida</taxon>
        <taxon>eudicotyledons</taxon>
        <taxon>Gunneridae</taxon>
        <taxon>Pentapetalae</taxon>
        <taxon>asterids</taxon>
        <taxon>lamiids</taxon>
        <taxon>Solanales</taxon>
        <taxon>Solanaceae</taxon>
        <taxon>Solanoideae</taxon>
        <taxon>Solaneae</taxon>
        <taxon>Solanum</taxon>
    </lineage>
</organism>
<dbReference type="SMART" id="SM00432">
    <property type="entry name" value="MADS"/>
    <property type="match status" value="1"/>
</dbReference>
<dbReference type="Proteomes" id="UP000824120">
    <property type="component" value="Chromosome 9"/>
</dbReference>
<dbReference type="OrthoDB" id="1896642at2759"/>
<evidence type="ECO:0000256" key="3">
    <source>
        <dbReference type="ARBA" id="ARBA00023125"/>
    </source>
</evidence>